<dbReference type="InterPro" id="IPR001763">
    <property type="entry name" value="Rhodanese-like_dom"/>
</dbReference>
<evidence type="ECO:0000259" key="1">
    <source>
        <dbReference type="PROSITE" id="PS50206"/>
    </source>
</evidence>
<feature type="domain" description="Rhodanese" evidence="1">
    <location>
        <begin position="15"/>
        <end position="96"/>
    </location>
</feature>
<organism evidence="2 3">
    <name type="scientific">Tenebrio molitor</name>
    <name type="common">Yellow mealworm beetle</name>
    <dbReference type="NCBI Taxonomy" id="7067"/>
    <lineage>
        <taxon>Eukaryota</taxon>
        <taxon>Metazoa</taxon>
        <taxon>Ecdysozoa</taxon>
        <taxon>Arthropoda</taxon>
        <taxon>Hexapoda</taxon>
        <taxon>Insecta</taxon>
        <taxon>Pterygota</taxon>
        <taxon>Neoptera</taxon>
        <taxon>Endopterygota</taxon>
        <taxon>Coleoptera</taxon>
        <taxon>Polyphaga</taxon>
        <taxon>Cucujiformia</taxon>
        <taxon>Tenebrionidae</taxon>
        <taxon>Tenebrio</taxon>
    </lineage>
</organism>
<dbReference type="Gene3D" id="3.40.250.10">
    <property type="entry name" value="Rhodanese-like domain"/>
    <property type="match status" value="1"/>
</dbReference>
<dbReference type="Proteomes" id="UP000719412">
    <property type="component" value="Unassembled WGS sequence"/>
</dbReference>
<dbReference type="InterPro" id="IPR036873">
    <property type="entry name" value="Rhodanese-like_dom_sf"/>
</dbReference>
<gene>
    <name evidence="2" type="ORF">GEV33_004888</name>
</gene>
<dbReference type="SUPFAM" id="SSF52821">
    <property type="entry name" value="Rhodanese/Cell cycle control phosphatase"/>
    <property type="match status" value="1"/>
</dbReference>
<dbReference type="PANTHER" id="PTHR44086">
    <property type="entry name" value="THIOSULFATE SULFURTRANSFERASE RDL2, MITOCHONDRIAL-RELATED"/>
    <property type="match status" value="1"/>
</dbReference>
<dbReference type="EMBL" id="JABDTM020018646">
    <property type="protein sequence ID" value="KAH0817902.1"/>
    <property type="molecule type" value="Genomic_DNA"/>
</dbReference>
<accession>A0A8J6HPA4</accession>
<protein>
    <recommendedName>
        <fullName evidence="1">Rhodanese domain-containing protein</fullName>
    </recommendedName>
</protein>
<dbReference type="PANTHER" id="PTHR44086:SF10">
    <property type="entry name" value="THIOSULFATE SULFURTRANSFERASE_RHODANESE-LIKE DOMAIN-CONTAINING PROTEIN 3"/>
    <property type="match status" value="1"/>
</dbReference>
<comment type="caution">
    <text evidence="2">The sequence shown here is derived from an EMBL/GenBank/DDBJ whole genome shotgun (WGS) entry which is preliminary data.</text>
</comment>
<dbReference type="PROSITE" id="PS50206">
    <property type="entry name" value="RHODANESE_3"/>
    <property type="match status" value="1"/>
</dbReference>
<sequence>MSDEVTVEYVKGLKNDKNVLLIDVREPSELEKTGTIPGSINIPLATLEQTLQSSSNEDFQNLYKRDKPSLDAALVFSCHMGRRSQMALNAAKKLGYMK</sequence>
<reference evidence="2" key="2">
    <citation type="submission" date="2021-08" db="EMBL/GenBank/DDBJ databases">
        <authorList>
            <person name="Eriksson T."/>
        </authorList>
    </citation>
    <scope>NUCLEOTIDE SEQUENCE</scope>
    <source>
        <strain evidence="2">Stoneville</strain>
        <tissue evidence="2">Whole head</tissue>
    </source>
</reference>
<dbReference type="Pfam" id="PF00581">
    <property type="entry name" value="Rhodanese"/>
    <property type="match status" value="1"/>
</dbReference>
<dbReference type="SMART" id="SM00450">
    <property type="entry name" value="RHOD"/>
    <property type="match status" value="1"/>
</dbReference>
<evidence type="ECO:0000313" key="2">
    <source>
        <dbReference type="EMBL" id="KAH0817902.1"/>
    </source>
</evidence>
<evidence type="ECO:0000313" key="3">
    <source>
        <dbReference type="Proteomes" id="UP000719412"/>
    </source>
</evidence>
<reference evidence="2" key="1">
    <citation type="journal article" date="2020" name="J Insects Food Feed">
        <title>The yellow mealworm (Tenebrio molitor) genome: a resource for the emerging insects as food and feed industry.</title>
        <authorList>
            <person name="Eriksson T."/>
            <person name="Andere A."/>
            <person name="Kelstrup H."/>
            <person name="Emery V."/>
            <person name="Picard C."/>
        </authorList>
    </citation>
    <scope>NUCLEOTIDE SEQUENCE</scope>
    <source>
        <strain evidence="2">Stoneville</strain>
        <tissue evidence="2">Whole head</tissue>
    </source>
</reference>
<proteinExistence type="predicted"/>
<name>A0A8J6HPA4_TENMO</name>
<keyword evidence="3" id="KW-1185">Reference proteome</keyword>
<dbReference type="AlphaFoldDB" id="A0A8J6HPA4"/>